<gene>
    <name evidence="4" type="ORF">C3B54_11250</name>
</gene>
<dbReference type="Proteomes" id="UP000243077">
    <property type="component" value="Chromosome"/>
</dbReference>
<accession>A0A2L2BNJ9</accession>
<sequence>MTDALSEGLGLSVTWLCDAQRVEEITSLFLEGIHNAYISHGELMDGRADAPGLWSPDIAEIHRREMARLDLSGGPFLHPGVRVAVAEREGQIVGFATVTRDRDEGDNQDPVPFATIEDFIVAENQRGLGVGSQLISWVEKSLNSVGIARIFLESGVANEDAHRFFRAKGYAVTSVTFMKDLGSHHSSL</sequence>
<dbReference type="InterPro" id="IPR016181">
    <property type="entry name" value="Acyl_CoA_acyltransferase"/>
</dbReference>
<evidence type="ECO:0000259" key="3">
    <source>
        <dbReference type="PROSITE" id="PS51186"/>
    </source>
</evidence>
<feature type="domain" description="N-acetyltransferase" evidence="3">
    <location>
        <begin position="44"/>
        <end position="188"/>
    </location>
</feature>
<protein>
    <submittedName>
        <fullName evidence="4">Acetyltransferase</fullName>
    </submittedName>
</protein>
<dbReference type="InterPro" id="IPR000182">
    <property type="entry name" value="GNAT_dom"/>
</dbReference>
<dbReference type="KEGG" id="psai:C3B54_11250"/>
<dbReference type="PANTHER" id="PTHR43877">
    <property type="entry name" value="AMINOALKYLPHOSPHONATE N-ACETYLTRANSFERASE-RELATED-RELATED"/>
    <property type="match status" value="1"/>
</dbReference>
<dbReference type="InterPro" id="IPR050832">
    <property type="entry name" value="Bact_Acetyltransf"/>
</dbReference>
<keyword evidence="1 4" id="KW-0808">Transferase</keyword>
<dbReference type="EMBL" id="CP026923">
    <property type="protein sequence ID" value="AVG23250.1"/>
    <property type="molecule type" value="Genomic_DNA"/>
</dbReference>
<name>A0A2L2BNJ9_9MICO</name>
<dbReference type="SUPFAM" id="SSF55729">
    <property type="entry name" value="Acyl-CoA N-acyltransferases (Nat)"/>
    <property type="match status" value="1"/>
</dbReference>
<reference evidence="4 5" key="1">
    <citation type="submission" date="2018-02" db="EMBL/GenBank/DDBJ databases">
        <title>Complete genome of the streamlined marine actinobacterium Pontimonas salivibrio CL-TW6 adapted to coastal planktonic lifestype.</title>
        <authorList>
            <person name="Cho B.C."/>
            <person name="Hardies S.C."/>
            <person name="Jang G.I."/>
            <person name="Hwang C.Y."/>
        </authorList>
    </citation>
    <scope>NUCLEOTIDE SEQUENCE [LARGE SCALE GENOMIC DNA]</scope>
    <source>
        <strain evidence="4 5">CL-TW6</strain>
    </source>
</reference>
<dbReference type="PANTHER" id="PTHR43877:SF2">
    <property type="entry name" value="AMINOALKYLPHOSPHONATE N-ACETYLTRANSFERASE-RELATED"/>
    <property type="match status" value="1"/>
</dbReference>
<dbReference type="GO" id="GO:0016747">
    <property type="term" value="F:acyltransferase activity, transferring groups other than amino-acyl groups"/>
    <property type="evidence" value="ECO:0007669"/>
    <property type="project" value="InterPro"/>
</dbReference>
<dbReference type="CDD" id="cd04301">
    <property type="entry name" value="NAT_SF"/>
    <property type="match status" value="1"/>
</dbReference>
<dbReference type="Gene3D" id="3.40.630.30">
    <property type="match status" value="1"/>
</dbReference>
<dbReference type="Pfam" id="PF00583">
    <property type="entry name" value="Acetyltransf_1"/>
    <property type="match status" value="1"/>
</dbReference>
<evidence type="ECO:0000256" key="1">
    <source>
        <dbReference type="ARBA" id="ARBA00022679"/>
    </source>
</evidence>
<organism evidence="4 5">
    <name type="scientific">Pontimonas salivibrio</name>
    <dbReference type="NCBI Taxonomy" id="1159327"/>
    <lineage>
        <taxon>Bacteria</taxon>
        <taxon>Bacillati</taxon>
        <taxon>Actinomycetota</taxon>
        <taxon>Actinomycetes</taxon>
        <taxon>Micrococcales</taxon>
        <taxon>Microbacteriaceae</taxon>
        <taxon>Pontimonas</taxon>
    </lineage>
</organism>
<evidence type="ECO:0000313" key="5">
    <source>
        <dbReference type="Proteomes" id="UP000243077"/>
    </source>
</evidence>
<keyword evidence="2" id="KW-0012">Acyltransferase</keyword>
<dbReference type="PROSITE" id="PS51186">
    <property type="entry name" value="GNAT"/>
    <property type="match status" value="1"/>
</dbReference>
<evidence type="ECO:0000256" key="2">
    <source>
        <dbReference type="ARBA" id="ARBA00023315"/>
    </source>
</evidence>
<proteinExistence type="predicted"/>
<evidence type="ECO:0000313" key="4">
    <source>
        <dbReference type="EMBL" id="AVG23250.1"/>
    </source>
</evidence>
<keyword evidence="5" id="KW-1185">Reference proteome</keyword>
<dbReference type="AlphaFoldDB" id="A0A2L2BNJ9"/>